<name>A0A3N1GY85_9PSEU</name>
<protein>
    <submittedName>
        <fullName evidence="2">Cupin domain</fullName>
    </submittedName>
</protein>
<dbReference type="InterPro" id="IPR014710">
    <property type="entry name" value="RmlC-like_jellyroll"/>
</dbReference>
<accession>A0A3N1GY85</accession>
<dbReference type="RefSeq" id="WP_123741385.1">
    <property type="nucleotide sequence ID" value="NZ_RJKM01000001.1"/>
</dbReference>
<gene>
    <name evidence="2" type="ORF">EDD40_0419</name>
</gene>
<dbReference type="PANTHER" id="PTHR36440">
    <property type="entry name" value="PUTATIVE (AFU_ORTHOLOGUE AFUA_8G07350)-RELATED"/>
    <property type="match status" value="1"/>
</dbReference>
<dbReference type="InterPro" id="IPR053146">
    <property type="entry name" value="QDO-like"/>
</dbReference>
<dbReference type="Pfam" id="PF07883">
    <property type="entry name" value="Cupin_2"/>
    <property type="match status" value="1"/>
</dbReference>
<dbReference type="Proteomes" id="UP000268727">
    <property type="component" value="Unassembled WGS sequence"/>
</dbReference>
<dbReference type="PANTHER" id="PTHR36440:SF1">
    <property type="entry name" value="PUTATIVE (AFU_ORTHOLOGUE AFUA_8G07350)-RELATED"/>
    <property type="match status" value="1"/>
</dbReference>
<evidence type="ECO:0000313" key="2">
    <source>
        <dbReference type="EMBL" id="ROP35198.1"/>
    </source>
</evidence>
<dbReference type="EMBL" id="RJKM01000001">
    <property type="protein sequence ID" value="ROP35198.1"/>
    <property type="molecule type" value="Genomic_DNA"/>
</dbReference>
<dbReference type="InterPro" id="IPR013096">
    <property type="entry name" value="Cupin_2"/>
</dbReference>
<evidence type="ECO:0000259" key="1">
    <source>
        <dbReference type="Pfam" id="PF07883"/>
    </source>
</evidence>
<keyword evidence="3" id="KW-1185">Reference proteome</keyword>
<feature type="domain" description="Cupin type-2" evidence="1">
    <location>
        <begin position="37"/>
        <end position="104"/>
    </location>
</feature>
<dbReference type="AlphaFoldDB" id="A0A3N1GY85"/>
<dbReference type="InterPro" id="IPR011051">
    <property type="entry name" value="RmlC_Cupin_sf"/>
</dbReference>
<sequence>MEVIKRGTLPTIQMDGEVAAYIFDGRSHGNLESSAFIVDVPVGRGPGLHTHPYDEIFVVVEGTVRLEADGETVEATPEEICVVRAGVPHAFTNVGPGRARMVNVHAAADVSTEFVQDGRPGDPTYRYNVR</sequence>
<dbReference type="SUPFAM" id="SSF51182">
    <property type="entry name" value="RmlC-like cupins"/>
    <property type="match status" value="1"/>
</dbReference>
<dbReference type="OrthoDB" id="3231985at2"/>
<proteinExistence type="predicted"/>
<comment type="caution">
    <text evidence="2">The sequence shown here is derived from an EMBL/GenBank/DDBJ whole genome shotgun (WGS) entry which is preliminary data.</text>
</comment>
<evidence type="ECO:0000313" key="3">
    <source>
        <dbReference type="Proteomes" id="UP000268727"/>
    </source>
</evidence>
<organism evidence="2 3">
    <name type="scientific">Saccharothrix texasensis</name>
    <dbReference type="NCBI Taxonomy" id="103734"/>
    <lineage>
        <taxon>Bacteria</taxon>
        <taxon>Bacillati</taxon>
        <taxon>Actinomycetota</taxon>
        <taxon>Actinomycetes</taxon>
        <taxon>Pseudonocardiales</taxon>
        <taxon>Pseudonocardiaceae</taxon>
        <taxon>Saccharothrix</taxon>
    </lineage>
</organism>
<dbReference type="CDD" id="cd02208">
    <property type="entry name" value="cupin_RmlC-like"/>
    <property type="match status" value="1"/>
</dbReference>
<reference evidence="2 3" key="1">
    <citation type="submission" date="2018-11" db="EMBL/GenBank/DDBJ databases">
        <title>Sequencing the genomes of 1000 actinobacteria strains.</title>
        <authorList>
            <person name="Klenk H.-P."/>
        </authorList>
    </citation>
    <scope>NUCLEOTIDE SEQUENCE [LARGE SCALE GENOMIC DNA]</scope>
    <source>
        <strain evidence="2 3">DSM 44231</strain>
    </source>
</reference>
<dbReference type="Gene3D" id="2.60.120.10">
    <property type="entry name" value="Jelly Rolls"/>
    <property type="match status" value="1"/>
</dbReference>